<dbReference type="PROSITE" id="PS50928">
    <property type="entry name" value="ABC_TM1"/>
    <property type="match status" value="1"/>
</dbReference>
<feature type="transmembrane region" description="Helical" evidence="7">
    <location>
        <begin position="184"/>
        <end position="203"/>
    </location>
</feature>
<evidence type="ECO:0000313" key="9">
    <source>
        <dbReference type="EMBL" id="OXM43586.1"/>
    </source>
</evidence>
<evidence type="ECO:0000313" key="10">
    <source>
        <dbReference type="Proteomes" id="UP000215563"/>
    </source>
</evidence>
<evidence type="ECO:0000256" key="2">
    <source>
        <dbReference type="ARBA" id="ARBA00022448"/>
    </source>
</evidence>
<dbReference type="RefSeq" id="WP_020636820.1">
    <property type="nucleotide sequence ID" value="NZ_KB913032.1"/>
</dbReference>
<dbReference type="InterPro" id="IPR045621">
    <property type="entry name" value="BPD_transp_1_N"/>
</dbReference>
<dbReference type="InterPro" id="IPR000515">
    <property type="entry name" value="MetI-like"/>
</dbReference>
<dbReference type="PANTHER" id="PTHR43163">
    <property type="entry name" value="DIPEPTIDE TRANSPORT SYSTEM PERMEASE PROTEIN DPPB-RELATED"/>
    <property type="match status" value="1"/>
</dbReference>
<dbReference type="Pfam" id="PF00528">
    <property type="entry name" value="BPD_transp_1"/>
    <property type="match status" value="1"/>
</dbReference>
<dbReference type="InterPro" id="IPR035906">
    <property type="entry name" value="MetI-like_sf"/>
</dbReference>
<feature type="transmembrane region" description="Helical" evidence="7">
    <location>
        <begin position="229"/>
        <end position="250"/>
    </location>
</feature>
<evidence type="ECO:0000259" key="8">
    <source>
        <dbReference type="PROSITE" id="PS50928"/>
    </source>
</evidence>
<comment type="similarity">
    <text evidence="7">Belongs to the binding-protein-dependent transport system permease family.</text>
</comment>
<protein>
    <submittedName>
        <fullName evidence="9">ABC transporter permease</fullName>
    </submittedName>
</protein>
<feature type="transmembrane region" description="Helical" evidence="7">
    <location>
        <begin position="142"/>
        <end position="172"/>
    </location>
</feature>
<evidence type="ECO:0000256" key="1">
    <source>
        <dbReference type="ARBA" id="ARBA00004651"/>
    </source>
</evidence>
<feature type="transmembrane region" description="Helical" evidence="7">
    <location>
        <begin position="106"/>
        <end position="130"/>
    </location>
</feature>
<dbReference type="GO" id="GO:0005886">
    <property type="term" value="C:plasma membrane"/>
    <property type="evidence" value="ECO:0007669"/>
    <property type="project" value="UniProtKB-SubCell"/>
</dbReference>
<keyword evidence="6 7" id="KW-0472">Membrane</keyword>
<feature type="domain" description="ABC transmembrane type-1" evidence="8">
    <location>
        <begin position="102"/>
        <end position="303"/>
    </location>
</feature>
<keyword evidence="3" id="KW-1003">Cell membrane</keyword>
<dbReference type="SUPFAM" id="SSF161098">
    <property type="entry name" value="MetI-like"/>
    <property type="match status" value="1"/>
</dbReference>
<proteinExistence type="inferred from homology"/>
<keyword evidence="4 7" id="KW-0812">Transmembrane</keyword>
<evidence type="ECO:0000256" key="7">
    <source>
        <dbReference type="RuleBase" id="RU363032"/>
    </source>
</evidence>
<evidence type="ECO:0000256" key="6">
    <source>
        <dbReference type="ARBA" id="ARBA00023136"/>
    </source>
</evidence>
<dbReference type="GO" id="GO:0055085">
    <property type="term" value="P:transmembrane transport"/>
    <property type="evidence" value="ECO:0007669"/>
    <property type="project" value="InterPro"/>
</dbReference>
<feature type="transmembrane region" description="Helical" evidence="7">
    <location>
        <begin position="21"/>
        <end position="38"/>
    </location>
</feature>
<gene>
    <name evidence="9" type="ORF">CFP75_37820</name>
</gene>
<accession>A0A229RAB7</accession>
<dbReference type="OrthoDB" id="9778910at2"/>
<evidence type="ECO:0000256" key="5">
    <source>
        <dbReference type="ARBA" id="ARBA00022989"/>
    </source>
</evidence>
<reference evidence="9 10" key="1">
    <citation type="submission" date="2017-07" db="EMBL/GenBank/DDBJ databases">
        <title>Amycolatopsis alba DSM 44262 Genome sequencing and assembly.</title>
        <authorList>
            <person name="Kaur N."/>
            <person name="Mayilraj S."/>
        </authorList>
    </citation>
    <scope>NUCLEOTIDE SEQUENCE [LARGE SCALE GENOMIC DNA]</scope>
    <source>
        <strain evidence="9 10">DSM 44262</strain>
    </source>
</reference>
<organism evidence="9 10">
    <name type="scientific">Amycolatopsis alba DSM 44262</name>
    <dbReference type="NCBI Taxonomy" id="1125972"/>
    <lineage>
        <taxon>Bacteria</taxon>
        <taxon>Bacillati</taxon>
        <taxon>Actinomycetota</taxon>
        <taxon>Actinomycetes</taxon>
        <taxon>Pseudonocardiales</taxon>
        <taxon>Pseudonocardiaceae</taxon>
        <taxon>Amycolatopsis</taxon>
    </lineage>
</organism>
<evidence type="ECO:0000256" key="4">
    <source>
        <dbReference type="ARBA" id="ARBA00022692"/>
    </source>
</evidence>
<dbReference type="Pfam" id="PF19300">
    <property type="entry name" value="BPD_transp_1_N"/>
    <property type="match status" value="1"/>
</dbReference>
<comment type="subcellular location">
    <subcellularLocation>
        <location evidence="1 7">Cell membrane</location>
        <topology evidence="1 7">Multi-pass membrane protein</topology>
    </subcellularLocation>
</comment>
<dbReference type="CDD" id="cd06261">
    <property type="entry name" value="TM_PBP2"/>
    <property type="match status" value="1"/>
</dbReference>
<evidence type="ECO:0000256" key="3">
    <source>
        <dbReference type="ARBA" id="ARBA00022475"/>
    </source>
</evidence>
<name>A0A229RAB7_AMYAL</name>
<keyword evidence="5 7" id="KW-1133">Transmembrane helix</keyword>
<feature type="transmembrane region" description="Helical" evidence="7">
    <location>
        <begin position="287"/>
        <end position="310"/>
    </location>
</feature>
<keyword evidence="2 7" id="KW-0813">Transport</keyword>
<dbReference type="AlphaFoldDB" id="A0A229RAB7"/>
<keyword evidence="10" id="KW-1185">Reference proteome</keyword>
<sequence length="319" mass="33469">MTRDRHPLLVFAARRLGRLTVALLVVVIASFVLIHLIPGDPVRAALGAQAPPEVIAARTAELGLDRPLLHQFLGYVGGLTRGDLGTSLVSREEVWTIMSARLPNTLALAGLAFAVVVLLAIPAGLGMAVYTRDDRYPGVESAFTGLSATLGLVPNFVLATMLVAVFAVALRAVPVAGMAEPGSYVLPVLSLALGPAALLARIVRVEGRKVLGEDYIRTARAKRLPARLIYLRHALPGMLTATLTVGGMLLPGMVAGTVLVENVFAWPGLGSQITGAVLVKDYPVAQAVVLLLGVLVLVTNVVVDLALAVLDLRSTIRNG</sequence>
<dbReference type="PANTHER" id="PTHR43163:SF6">
    <property type="entry name" value="DIPEPTIDE TRANSPORT SYSTEM PERMEASE PROTEIN DPPB-RELATED"/>
    <property type="match status" value="1"/>
</dbReference>
<dbReference type="Proteomes" id="UP000215563">
    <property type="component" value="Unassembled WGS sequence"/>
</dbReference>
<dbReference type="Gene3D" id="1.10.3720.10">
    <property type="entry name" value="MetI-like"/>
    <property type="match status" value="1"/>
</dbReference>
<comment type="caution">
    <text evidence="9">The sequence shown here is derived from an EMBL/GenBank/DDBJ whole genome shotgun (WGS) entry which is preliminary data.</text>
</comment>
<dbReference type="EMBL" id="NMQU01000145">
    <property type="protein sequence ID" value="OXM43586.1"/>
    <property type="molecule type" value="Genomic_DNA"/>
</dbReference>